<dbReference type="eggNOG" id="KOG0192">
    <property type="taxonomic scope" value="Eukaryota"/>
</dbReference>
<proteinExistence type="predicted"/>
<dbReference type="PRINTS" id="PR00109">
    <property type="entry name" value="TYRKINASE"/>
</dbReference>
<keyword evidence="4" id="KW-0808">Transferase</keyword>
<protein>
    <submittedName>
        <fullName evidence="4">TKL protein kinase</fullName>
    </submittedName>
</protein>
<evidence type="ECO:0000313" key="4">
    <source>
        <dbReference type="EMBL" id="ETV90940.1"/>
    </source>
</evidence>
<dbReference type="EMBL" id="KI914018">
    <property type="protein sequence ID" value="ETV90940.1"/>
    <property type="molecule type" value="Genomic_DNA"/>
</dbReference>
<dbReference type="GO" id="GO:0005524">
    <property type="term" value="F:ATP binding"/>
    <property type="evidence" value="ECO:0007669"/>
    <property type="project" value="InterPro"/>
</dbReference>
<dbReference type="InterPro" id="IPR011009">
    <property type="entry name" value="Kinase-like_dom_sf"/>
</dbReference>
<feature type="compositionally biased region" description="Low complexity" evidence="1">
    <location>
        <begin position="136"/>
        <end position="168"/>
    </location>
</feature>
<evidence type="ECO:0000259" key="3">
    <source>
        <dbReference type="PROSITE" id="PS50011"/>
    </source>
</evidence>
<keyword evidence="2" id="KW-1133">Transmembrane helix</keyword>
<reference evidence="4" key="1">
    <citation type="submission" date="2013-12" db="EMBL/GenBank/DDBJ databases">
        <title>The Genome Sequence of Aphanomyces invadans NJM9701.</title>
        <authorList>
            <consortium name="The Broad Institute Genomics Platform"/>
            <person name="Russ C."/>
            <person name="Tyler B."/>
            <person name="van West P."/>
            <person name="Dieguez-Uribeondo J."/>
            <person name="Young S.K."/>
            <person name="Zeng Q."/>
            <person name="Gargeya S."/>
            <person name="Fitzgerald M."/>
            <person name="Abouelleil A."/>
            <person name="Alvarado L."/>
            <person name="Chapman S.B."/>
            <person name="Gainer-Dewar J."/>
            <person name="Goldberg J."/>
            <person name="Griggs A."/>
            <person name="Gujja S."/>
            <person name="Hansen M."/>
            <person name="Howarth C."/>
            <person name="Imamovic A."/>
            <person name="Ireland A."/>
            <person name="Larimer J."/>
            <person name="McCowan C."/>
            <person name="Murphy C."/>
            <person name="Pearson M."/>
            <person name="Poon T.W."/>
            <person name="Priest M."/>
            <person name="Roberts A."/>
            <person name="Saif S."/>
            <person name="Shea T."/>
            <person name="Sykes S."/>
            <person name="Wortman J."/>
            <person name="Nusbaum C."/>
            <person name="Birren B."/>
        </authorList>
    </citation>
    <scope>NUCLEOTIDE SEQUENCE [LARGE SCALE GENOMIC DNA]</scope>
    <source>
        <strain evidence="4">NJM9701</strain>
    </source>
</reference>
<feature type="region of interest" description="Disordered" evidence="1">
    <location>
        <begin position="80"/>
        <end position="168"/>
    </location>
</feature>
<feature type="domain" description="Protein kinase" evidence="3">
    <location>
        <begin position="391"/>
        <end position="646"/>
    </location>
</feature>
<organism evidence="4">
    <name type="scientific">Aphanomyces invadans</name>
    <dbReference type="NCBI Taxonomy" id="157072"/>
    <lineage>
        <taxon>Eukaryota</taxon>
        <taxon>Sar</taxon>
        <taxon>Stramenopiles</taxon>
        <taxon>Oomycota</taxon>
        <taxon>Saprolegniomycetes</taxon>
        <taxon>Saprolegniales</taxon>
        <taxon>Verrucalvaceae</taxon>
        <taxon>Aphanomyces</taxon>
    </lineage>
</organism>
<dbReference type="SUPFAM" id="SSF56112">
    <property type="entry name" value="Protein kinase-like (PK-like)"/>
    <property type="match status" value="1"/>
</dbReference>
<gene>
    <name evidence="4" type="ORF">H310_14355</name>
</gene>
<sequence>MSDLTCIDHEPHGVGAFFVEASGHVGCRFVEPAFPWYWEDYCQWFDTAANCDAYKAIGFIDRGVFSPPYDSFLLSVQRQLMRPSPSPTTRPPPRTTTMPPIPTPVTPSPPSPPTNSPSNSPSPPVTSTPPPPPLTSSPSSDVPKTTTPSTAEPASTIPSSTAPSDNTPVPTVPFVTVLDPPSAKASHDWSCVNQSSVFVPVRIDASGRLECLTFNNSSDCHSLPTSSACLEWMQSYVLCVDIPPGCTNVRVKSISRQGPGEPTPSPINSTTVNGKAAGALSQPTPLNSILLGLLCAAMAVASVVGYVLWRRRRSDPRESTDSVLMLTDAPLYVTEKGRIPMLGYLNENKVKLGPPAQSPLRSTVSTQQRLTIGNQLNMGELTLWRLDHEKLTKGRTLSVGATGVVSMGMYNRIPVAIKRLHADKSLDADVAQAFIDEIKLMTKLDSPFVVSMIGCCWICPKDVELVTEYMEHGDLRNFLKNTPPTVFTWDLKRSCIHSMAQGLLYLHSMEIIHRDFKSRNVLLGKNLVAKLTDFGVSRNLSIETMTQGVGSFRWTAPEILQGKRYTEAADMYSLGMVIWELDTHEAPYVLQQGRATDCILLTKIRTHAIAPEFTAQCPADIQALVLQCIQPNPTDRPTALALATSV</sequence>
<dbReference type="InterPro" id="IPR000719">
    <property type="entry name" value="Prot_kinase_dom"/>
</dbReference>
<dbReference type="Gene3D" id="1.10.510.10">
    <property type="entry name" value="Transferase(Phosphotransferase) domain 1"/>
    <property type="match status" value="1"/>
</dbReference>
<dbReference type="RefSeq" id="XP_008880422.1">
    <property type="nucleotide sequence ID" value="XM_008882200.1"/>
</dbReference>
<dbReference type="STRING" id="157072.A0A024T9Y8"/>
<name>A0A024T9Y8_9STRA</name>
<keyword evidence="2" id="KW-0812">Transmembrane</keyword>
<dbReference type="InterPro" id="IPR051681">
    <property type="entry name" value="Ser/Thr_Kinases-Pseudokinases"/>
</dbReference>
<evidence type="ECO:0000256" key="1">
    <source>
        <dbReference type="SAM" id="MobiDB-lite"/>
    </source>
</evidence>
<evidence type="ECO:0000256" key="2">
    <source>
        <dbReference type="SAM" id="Phobius"/>
    </source>
</evidence>
<keyword evidence="4" id="KW-0418">Kinase</keyword>
<dbReference type="OrthoDB" id="6718656at2759"/>
<dbReference type="PROSITE" id="PS50011">
    <property type="entry name" value="PROTEIN_KINASE_DOM"/>
    <property type="match status" value="1"/>
</dbReference>
<dbReference type="Pfam" id="PF07714">
    <property type="entry name" value="PK_Tyr_Ser-Thr"/>
    <property type="match status" value="1"/>
</dbReference>
<accession>A0A024T9Y8</accession>
<dbReference type="InterPro" id="IPR001245">
    <property type="entry name" value="Ser-Thr/Tyr_kinase_cat_dom"/>
</dbReference>
<dbReference type="PROSITE" id="PS00108">
    <property type="entry name" value="PROTEIN_KINASE_ST"/>
    <property type="match status" value="1"/>
</dbReference>
<dbReference type="PANTHER" id="PTHR44329">
    <property type="entry name" value="SERINE/THREONINE-PROTEIN KINASE TNNI3K-RELATED"/>
    <property type="match status" value="1"/>
</dbReference>
<dbReference type="InterPro" id="IPR008271">
    <property type="entry name" value="Ser/Thr_kinase_AS"/>
</dbReference>
<dbReference type="GeneID" id="20091405"/>
<feature type="transmembrane region" description="Helical" evidence="2">
    <location>
        <begin position="289"/>
        <end position="309"/>
    </location>
</feature>
<feature type="compositionally biased region" description="Pro residues" evidence="1">
    <location>
        <begin position="84"/>
        <end position="135"/>
    </location>
</feature>
<dbReference type="PANTHER" id="PTHR44329:SF214">
    <property type="entry name" value="PROTEIN KINASE DOMAIN-CONTAINING PROTEIN"/>
    <property type="match status" value="1"/>
</dbReference>
<keyword evidence="2" id="KW-0472">Membrane</keyword>
<dbReference type="AlphaFoldDB" id="A0A024T9Y8"/>
<dbReference type="GO" id="GO:0004674">
    <property type="term" value="F:protein serine/threonine kinase activity"/>
    <property type="evidence" value="ECO:0007669"/>
    <property type="project" value="TreeGrafter"/>
</dbReference>
<dbReference type="Gene3D" id="3.30.200.20">
    <property type="entry name" value="Phosphorylase Kinase, domain 1"/>
    <property type="match status" value="1"/>
</dbReference>
<dbReference type="VEuPathDB" id="FungiDB:H310_14355"/>